<keyword evidence="9" id="KW-0472">Membrane</keyword>
<evidence type="ECO:0000256" key="9">
    <source>
        <dbReference type="ARBA" id="ARBA00023136"/>
    </source>
</evidence>
<dbReference type="PANTHER" id="PTHR34501">
    <property type="entry name" value="PROTEIN YDDL-RELATED"/>
    <property type="match status" value="1"/>
</dbReference>
<dbReference type="PRINTS" id="PR00182">
    <property type="entry name" value="ECOLNEIPORIN"/>
</dbReference>
<evidence type="ECO:0000313" key="13">
    <source>
        <dbReference type="EMBL" id="PWE12668.1"/>
    </source>
</evidence>
<proteinExistence type="predicted"/>
<dbReference type="EMBL" id="QEXO01000005">
    <property type="protein sequence ID" value="PWE12668.1"/>
    <property type="molecule type" value="Genomic_DNA"/>
</dbReference>
<dbReference type="Pfam" id="PF13609">
    <property type="entry name" value="Porin_4"/>
    <property type="match status" value="1"/>
</dbReference>
<dbReference type="InterPro" id="IPR002299">
    <property type="entry name" value="Porin_Neis"/>
</dbReference>
<evidence type="ECO:0000256" key="3">
    <source>
        <dbReference type="ARBA" id="ARBA00022448"/>
    </source>
</evidence>
<feature type="chain" id="PRO_5015464395" description="Porin domain-containing protein" evidence="11">
    <location>
        <begin position="28"/>
        <end position="365"/>
    </location>
</feature>
<gene>
    <name evidence="13" type="ORF">DF183_18030</name>
</gene>
<evidence type="ECO:0000256" key="11">
    <source>
        <dbReference type="SAM" id="SignalP"/>
    </source>
</evidence>
<evidence type="ECO:0000256" key="7">
    <source>
        <dbReference type="ARBA" id="ARBA00023065"/>
    </source>
</evidence>
<reference evidence="13 14" key="2">
    <citation type="submission" date="2018-05" db="EMBL/GenBank/DDBJ databases">
        <authorList>
            <person name="Lanie J.A."/>
            <person name="Ng W.-L."/>
            <person name="Kazmierczak K.M."/>
            <person name="Andrzejewski T.M."/>
            <person name="Davidsen T.M."/>
            <person name="Wayne K.J."/>
            <person name="Tettelin H."/>
            <person name="Glass J.I."/>
            <person name="Rusch D."/>
            <person name="Podicherti R."/>
            <person name="Tsui H.-C.T."/>
            <person name="Winkler M.E."/>
        </authorList>
    </citation>
    <scope>NUCLEOTIDE SEQUENCE [LARGE SCALE GENOMIC DNA]</scope>
    <source>
        <strain evidence="13 14">YBY</strain>
    </source>
</reference>
<sequence length="365" mass="39392">MMRRHIKFALAGCVGLATLIASSSATAQTGNNVTLYGILDAGLTWISNANGPSKTTLDTGVMQGNRLGLRGSESLGNGMTAIFQLENGFSMATGEMGQGGALWGRQAWLGLKSDYLGSIKLGRQYDFFTDTLQAFYTPTWSAGGYSNSPLDNDRMSGQRVNQSVKYVTPSFAGIELGAMYGFPERREGQAQTGRTISFTANYKNGNFATGAAYTEVQEASLDISPLTGGGAPHRVGGRYLRDWGIGANYAFDKVTVYGVFSQALYVAPDGQQKNHTFRNYQLGFAWRAAPNLVLGPGYGLTTLGSNKYHQLNLTADYFLSKRTDIYTQAIIQHAQGEGATANVISMPSSTGRNQTLFRVGIRTKF</sequence>
<comment type="subcellular location">
    <subcellularLocation>
        <location evidence="1">Cell outer membrane</location>
        <topology evidence="1">Multi-pass membrane protein</topology>
    </subcellularLocation>
</comment>
<dbReference type="InterPro" id="IPR023614">
    <property type="entry name" value="Porin_dom_sf"/>
</dbReference>
<evidence type="ECO:0000259" key="12">
    <source>
        <dbReference type="Pfam" id="PF13609"/>
    </source>
</evidence>
<keyword evidence="6 11" id="KW-0732">Signal</keyword>
<feature type="domain" description="Porin" evidence="12">
    <location>
        <begin position="18"/>
        <end position="328"/>
    </location>
</feature>
<dbReference type="GO" id="GO:0034220">
    <property type="term" value="P:monoatomic ion transmembrane transport"/>
    <property type="evidence" value="ECO:0007669"/>
    <property type="project" value="InterPro"/>
</dbReference>
<comment type="subunit">
    <text evidence="2">Homotrimer.</text>
</comment>
<name>A0A2U2BF74_ALCFA</name>
<evidence type="ECO:0000256" key="6">
    <source>
        <dbReference type="ARBA" id="ARBA00022729"/>
    </source>
</evidence>
<keyword evidence="10" id="KW-0998">Cell outer membrane</keyword>
<keyword evidence="7" id="KW-0406">Ion transport</keyword>
<dbReference type="GO" id="GO:0009279">
    <property type="term" value="C:cell outer membrane"/>
    <property type="evidence" value="ECO:0007669"/>
    <property type="project" value="UniProtKB-SubCell"/>
</dbReference>
<keyword evidence="4" id="KW-1134">Transmembrane beta strand</keyword>
<dbReference type="GO" id="GO:0015288">
    <property type="term" value="F:porin activity"/>
    <property type="evidence" value="ECO:0007669"/>
    <property type="project" value="UniProtKB-KW"/>
</dbReference>
<reference evidence="13 14" key="1">
    <citation type="submission" date="2018-05" db="EMBL/GenBank/DDBJ databases">
        <title>Genome Sequence of an Efficient Indole-Degrading Bacterium, Alcaligenes sp.YBY.</title>
        <authorList>
            <person name="Yang B."/>
        </authorList>
    </citation>
    <scope>NUCLEOTIDE SEQUENCE [LARGE SCALE GENOMIC DNA]</scope>
    <source>
        <strain evidence="13 14">YBY</strain>
    </source>
</reference>
<feature type="signal peptide" evidence="11">
    <location>
        <begin position="1"/>
        <end position="27"/>
    </location>
</feature>
<keyword evidence="8" id="KW-0626">Porin</keyword>
<evidence type="ECO:0000256" key="1">
    <source>
        <dbReference type="ARBA" id="ARBA00004571"/>
    </source>
</evidence>
<evidence type="ECO:0000256" key="4">
    <source>
        <dbReference type="ARBA" id="ARBA00022452"/>
    </source>
</evidence>
<evidence type="ECO:0000256" key="8">
    <source>
        <dbReference type="ARBA" id="ARBA00023114"/>
    </source>
</evidence>
<evidence type="ECO:0000256" key="2">
    <source>
        <dbReference type="ARBA" id="ARBA00011233"/>
    </source>
</evidence>
<dbReference type="InterPro" id="IPR001702">
    <property type="entry name" value="Porin_Gram-ve"/>
</dbReference>
<dbReference type="RefSeq" id="WP_109089820.1">
    <property type="nucleotide sequence ID" value="NZ_QEXO01000005.1"/>
</dbReference>
<evidence type="ECO:0000256" key="5">
    <source>
        <dbReference type="ARBA" id="ARBA00022692"/>
    </source>
</evidence>
<dbReference type="AlphaFoldDB" id="A0A2U2BF74"/>
<dbReference type="CDD" id="cd00342">
    <property type="entry name" value="gram_neg_porins"/>
    <property type="match status" value="1"/>
</dbReference>
<dbReference type="GO" id="GO:0046930">
    <property type="term" value="C:pore complex"/>
    <property type="evidence" value="ECO:0007669"/>
    <property type="project" value="UniProtKB-KW"/>
</dbReference>
<accession>A0A2U2BF74</accession>
<dbReference type="InterPro" id="IPR033900">
    <property type="entry name" value="Gram_neg_porin_domain"/>
</dbReference>
<dbReference type="Gene3D" id="2.40.160.10">
    <property type="entry name" value="Porin"/>
    <property type="match status" value="1"/>
</dbReference>
<dbReference type="PRINTS" id="PR00184">
    <property type="entry name" value="NEISSPPORIN"/>
</dbReference>
<evidence type="ECO:0000313" key="14">
    <source>
        <dbReference type="Proteomes" id="UP000245216"/>
    </source>
</evidence>
<keyword evidence="3" id="KW-0813">Transport</keyword>
<organism evidence="13 14">
    <name type="scientific">Alcaligenes faecalis</name>
    <dbReference type="NCBI Taxonomy" id="511"/>
    <lineage>
        <taxon>Bacteria</taxon>
        <taxon>Pseudomonadati</taxon>
        <taxon>Pseudomonadota</taxon>
        <taxon>Betaproteobacteria</taxon>
        <taxon>Burkholderiales</taxon>
        <taxon>Alcaligenaceae</taxon>
        <taxon>Alcaligenes</taxon>
    </lineage>
</organism>
<dbReference type="Proteomes" id="UP000245216">
    <property type="component" value="Unassembled WGS sequence"/>
</dbReference>
<keyword evidence="5" id="KW-0812">Transmembrane</keyword>
<dbReference type="InterPro" id="IPR050298">
    <property type="entry name" value="Gram-neg_bact_OMP"/>
</dbReference>
<dbReference type="PANTHER" id="PTHR34501:SF9">
    <property type="entry name" value="MAJOR OUTER MEMBRANE PROTEIN P.IA"/>
    <property type="match status" value="1"/>
</dbReference>
<evidence type="ECO:0000256" key="10">
    <source>
        <dbReference type="ARBA" id="ARBA00023237"/>
    </source>
</evidence>
<protein>
    <recommendedName>
        <fullName evidence="12">Porin domain-containing protein</fullName>
    </recommendedName>
</protein>
<dbReference type="SUPFAM" id="SSF56935">
    <property type="entry name" value="Porins"/>
    <property type="match status" value="1"/>
</dbReference>
<comment type="caution">
    <text evidence="13">The sequence shown here is derived from an EMBL/GenBank/DDBJ whole genome shotgun (WGS) entry which is preliminary data.</text>
</comment>